<dbReference type="InterPro" id="IPR010401">
    <property type="entry name" value="AGL/Gdb1"/>
</dbReference>
<comment type="function">
    <text evidence="3">Multifunctional enzyme acting as 1,4-alpha-D-glucan:1,4-alpha-D-glucan 4-alpha-D-glycosyltransferase and amylo-1,6-glucosidase in glycogen degradation.</text>
</comment>
<dbReference type="EMBL" id="JAABOA010000328">
    <property type="protein sequence ID" value="KAF9584789.1"/>
    <property type="molecule type" value="Genomic_DNA"/>
</dbReference>
<dbReference type="EC" id="2.4.1.25" evidence="5"/>
<comment type="subcellular location">
    <subcellularLocation>
        <location evidence="4">Cytoplasm</location>
    </subcellularLocation>
</comment>
<evidence type="ECO:0000256" key="2">
    <source>
        <dbReference type="ARBA" id="ARBA00000927"/>
    </source>
</evidence>
<evidence type="ECO:0000313" key="20">
    <source>
        <dbReference type="Proteomes" id="UP000780801"/>
    </source>
</evidence>
<dbReference type="GO" id="GO:0005737">
    <property type="term" value="C:cytoplasm"/>
    <property type="evidence" value="ECO:0007669"/>
    <property type="project" value="UniProtKB-SubCell"/>
</dbReference>
<feature type="domain" description="Glycogen debranching enzyme central" evidence="18">
    <location>
        <begin position="2"/>
        <end position="150"/>
    </location>
</feature>
<keyword evidence="12" id="KW-0320">Glycogen biosynthesis</keyword>
<evidence type="ECO:0000256" key="10">
    <source>
        <dbReference type="ARBA" id="ARBA00022679"/>
    </source>
</evidence>
<evidence type="ECO:0000256" key="4">
    <source>
        <dbReference type="ARBA" id="ARBA00004496"/>
    </source>
</evidence>
<keyword evidence="11" id="KW-0378">Hydrolase</keyword>
<keyword evidence="8" id="KW-0963">Cytoplasm</keyword>
<evidence type="ECO:0000256" key="14">
    <source>
        <dbReference type="ARBA" id="ARBA00023295"/>
    </source>
</evidence>
<evidence type="ECO:0000256" key="6">
    <source>
        <dbReference type="ARBA" id="ARBA00012778"/>
    </source>
</evidence>
<dbReference type="FunFam" id="1.50.10.10:FF:000039">
    <property type="entry name" value="Glycogen debranching enzyme Gdb1, putative"/>
    <property type="match status" value="1"/>
</dbReference>
<evidence type="ECO:0000256" key="1">
    <source>
        <dbReference type="ARBA" id="ARBA00000439"/>
    </source>
</evidence>
<dbReference type="GO" id="GO:0004134">
    <property type="term" value="F:4-alpha-glucanotransferase activity"/>
    <property type="evidence" value="ECO:0007669"/>
    <property type="project" value="UniProtKB-EC"/>
</dbReference>
<feature type="domain" description="Glycogen debranching enzyme C-terminal" evidence="17">
    <location>
        <begin position="238"/>
        <end position="698"/>
    </location>
</feature>
<keyword evidence="9" id="KW-0328">Glycosyltransferase</keyword>
<keyword evidence="14" id="KW-0326">Glycosidase</keyword>
<reference evidence="19" key="1">
    <citation type="journal article" date="2020" name="Fungal Divers.">
        <title>Resolving the Mortierellaceae phylogeny through synthesis of multi-gene phylogenetics and phylogenomics.</title>
        <authorList>
            <person name="Vandepol N."/>
            <person name="Liber J."/>
            <person name="Desiro A."/>
            <person name="Na H."/>
            <person name="Kennedy M."/>
            <person name="Barry K."/>
            <person name="Grigoriev I.V."/>
            <person name="Miller A.N."/>
            <person name="O'Donnell K."/>
            <person name="Stajich J.E."/>
            <person name="Bonito G."/>
        </authorList>
    </citation>
    <scope>NUCLEOTIDE SEQUENCE</scope>
    <source>
        <strain evidence="19">KOD1015</strain>
    </source>
</reference>
<evidence type="ECO:0000256" key="12">
    <source>
        <dbReference type="ARBA" id="ARBA00023056"/>
    </source>
</evidence>
<feature type="non-terminal residue" evidence="19">
    <location>
        <position position="714"/>
    </location>
</feature>
<evidence type="ECO:0000256" key="5">
    <source>
        <dbReference type="ARBA" id="ARBA00012560"/>
    </source>
</evidence>
<keyword evidence="13" id="KW-0511">Multifunctional enzyme</keyword>
<dbReference type="PANTHER" id="PTHR10569">
    <property type="entry name" value="GLYCOGEN DEBRANCHING ENZYME"/>
    <property type="match status" value="1"/>
</dbReference>
<dbReference type="SUPFAM" id="SSF48208">
    <property type="entry name" value="Six-hairpin glycosidases"/>
    <property type="match status" value="1"/>
</dbReference>
<comment type="caution">
    <text evidence="19">The sequence shown here is derived from an EMBL/GenBank/DDBJ whole genome shotgun (WGS) entry which is preliminary data.</text>
</comment>
<dbReference type="InterPro" id="IPR032790">
    <property type="entry name" value="GDE_C"/>
</dbReference>
<evidence type="ECO:0000256" key="13">
    <source>
        <dbReference type="ARBA" id="ARBA00023268"/>
    </source>
</evidence>
<dbReference type="InterPro" id="IPR008928">
    <property type="entry name" value="6-hairpin_glycosidase_sf"/>
</dbReference>
<gene>
    <name evidence="19" type="ORF">BGW38_005175</name>
</gene>
<name>A0A9P6G0H7_9FUNG</name>
<evidence type="ECO:0000256" key="16">
    <source>
        <dbReference type="ARBA" id="ARBA00031477"/>
    </source>
</evidence>
<accession>A0A9P6G0H7</accession>
<evidence type="ECO:0000256" key="9">
    <source>
        <dbReference type="ARBA" id="ARBA00022676"/>
    </source>
</evidence>
<evidence type="ECO:0000313" key="19">
    <source>
        <dbReference type="EMBL" id="KAF9584789.1"/>
    </source>
</evidence>
<organism evidence="19 20">
    <name type="scientific">Lunasporangiospora selenospora</name>
    <dbReference type="NCBI Taxonomy" id="979761"/>
    <lineage>
        <taxon>Eukaryota</taxon>
        <taxon>Fungi</taxon>
        <taxon>Fungi incertae sedis</taxon>
        <taxon>Mucoromycota</taxon>
        <taxon>Mortierellomycotina</taxon>
        <taxon>Mortierellomycetes</taxon>
        <taxon>Mortierellales</taxon>
        <taxon>Mortierellaceae</taxon>
        <taxon>Lunasporangiospora</taxon>
    </lineage>
</organism>
<evidence type="ECO:0000259" key="17">
    <source>
        <dbReference type="Pfam" id="PF06202"/>
    </source>
</evidence>
<dbReference type="GO" id="GO:0005978">
    <property type="term" value="P:glycogen biosynthetic process"/>
    <property type="evidence" value="ECO:0007669"/>
    <property type="project" value="UniProtKB-KW"/>
</dbReference>
<keyword evidence="10" id="KW-0808">Transferase</keyword>
<evidence type="ECO:0000256" key="15">
    <source>
        <dbReference type="ARBA" id="ARBA00025780"/>
    </source>
</evidence>
<comment type="similarity">
    <text evidence="15">Belongs to the glycogen debranching enzyme family.</text>
</comment>
<sequence length="714" mass="80954">ERYLQGLPGKIIQLEEPTISKLSDAQGRFTQVDIPEKFPGGSIILLETVVETSVPSNIEELVKTIPESVFEKLGWMELNVALYRCDGEEQDLTPGNGVYNIPNHGRLVYCGLEGFISVLKPIVENNDLGHPFCAHLREGLWALDYICDRIQRHLSHFPALSSLHEWYVSRVAAVKTLPNYLVPRYFALVVMTAYEAARTRAYSLMTPLIQQGDYFTRSLSLTALQVYSFVDSASLHPIKKIPSLAAGLPHFTYRHMRTWGRDVFISLRGVLLVTGQYQAAKDHILAFASSLKHGMIPNLLDSLRFPRYNSRDSVWWFFQSVQDYCNLAPNGEDILKESFLRRFPDGHTFVSHTSPEAYSTSVTLEDILVEILEAHANGIHYREWNAGPQLDEQMSDKGFNIDVDLDFETGFVTGGSVHNCGTWMDKMGESAKAGTKGVPATPRDGADVEIIGLLKSSLRWVIDLHKRNKFRLSDIQIGETRYKGVKRAPRSLSIVDWDALVQANFERCFYIPKDPKEDVKHVIRSELVGRRGMYKDSYGSITPFADYQMRPNFPVAMCVAPELFDKEHAKEALNLAKEVLLGPLGMRTLDPMDWAYRPNYDNQNDSDDRTVAKGWNYHQGPEWLWCTGYFFRAYLYFKLQCDPTATKETVFELHRMMLPHKAQLETSPWAGLAELTNLDGAICVDACQSQAWSSSTLLDLLSDIDVLRQDGKLK</sequence>
<dbReference type="InterPro" id="IPR032788">
    <property type="entry name" value="AGL_central"/>
</dbReference>
<evidence type="ECO:0000256" key="11">
    <source>
        <dbReference type="ARBA" id="ARBA00022801"/>
    </source>
</evidence>
<evidence type="ECO:0000259" key="18">
    <source>
        <dbReference type="Pfam" id="PF14702"/>
    </source>
</evidence>
<evidence type="ECO:0000256" key="8">
    <source>
        <dbReference type="ARBA" id="ARBA00022490"/>
    </source>
</evidence>
<dbReference type="GO" id="GO:0005980">
    <property type="term" value="P:glycogen catabolic process"/>
    <property type="evidence" value="ECO:0007669"/>
    <property type="project" value="InterPro"/>
</dbReference>
<dbReference type="GO" id="GO:0004135">
    <property type="term" value="F:amylo-alpha-1,6-glucosidase activity"/>
    <property type="evidence" value="ECO:0007669"/>
    <property type="project" value="UniProtKB-EC"/>
</dbReference>
<dbReference type="EC" id="3.2.1.33" evidence="6"/>
<keyword evidence="20" id="KW-1185">Reference proteome</keyword>
<comment type="catalytic activity">
    <reaction evidence="2">
        <text>Hydrolysis of (1-&gt;6)-alpha-D-glucosidic branch linkages in glycogen phosphorylase limit dextrin.</text>
        <dbReference type="EC" id="3.2.1.33"/>
    </reaction>
</comment>
<dbReference type="AlphaFoldDB" id="A0A9P6G0H7"/>
<dbReference type="PANTHER" id="PTHR10569:SF2">
    <property type="entry name" value="GLYCOGEN DEBRANCHING ENZYME"/>
    <property type="match status" value="1"/>
</dbReference>
<proteinExistence type="inferred from homology"/>
<dbReference type="Pfam" id="PF06202">
    <property type="entry name" value="GDE_C"/>
    <property type="match status" value="1"/>
</dbReference>
<protein>
    <recommendedName>
        <fullName evidence="7">Glycogen debranching enzyme</fullName>
        <ecNumber evidence="5">2.4.1.25</ecNumber>
        <ecNumber evidence="6">3.2.1.33</ecNumber>
    </recommendedName>
    <alternativeName>
        <fullName evidence="16">Glycogen debrancher</fullName>
    </alternativeName>
</protein>
<dbReference type="Pfam" id="PF14702">
    <property type="entry name" value="hGDE_central"/>
    <property type="match status" value="1"/>
</dbReference>
<comment type="catalytic activity">
    <reaction evidence="1">
        <text>Transfers a segment of a (1-&gt;4)-alpha-D-glucan to a new position in an acceptor, which may be glucose or a (1-&gt;4)-alpha-D-glucan.</text>
        <dbReference type="EC" id="2.4.1.25"/>
    </reaction>
</comment>
<evidence type="ECO:0000256" key="7">
    <source>
        <dbReference type="ARBA" id="ARBA00020723"/>
    </source>
</evidence>
<dbReference type="OrthoDB" id="2395990at2759"/>
<dbReference type="Proteomes" id="UP000780801">
    <property type="component" value="Unassembled WGS sequence"/>
</dbReference>
<evidence type="ECO:0000256" key="3">
    <source>
        <dbReference type="ARBA" id="ARBA00003530"/>
    </source>
</evidence>